<dbReference type="EMBL" id="JACXIZ010000022">
    <property type="protein sequence ID" value="MBD2846293.1"/>
    <property type="molecule type" value="Genomic_DNA"/>
</dbReference>
<organism evidence="1 2">
    <name type="scientific">Paenibacillus sabuli</name>
    <dbReference type="NCBI Taxonomy" id="2772509"/>
    <lineage>
        <taxon>Bacteria</taxon>
        <taxon>Bacillati</taxon>
        <taxon>Bacillota</taxon>
        <taxon>Bacilli</taxon>
        <taxon>Bacillales</taxon>
        <taxon>Paenibacillaceae</taxon>
        <taxon>Paenibacillus</taxon>
    </lineage>
</organism>
<sequence length="102" mass="11566">MHLTKDDFRRLIEEELNDSEDEEAPFESIAMLDDRTIEAVLDTSGEGGEIGAAFMTLFMDAILRNFYMASDFYEDGQQPLIRFLDTEGKVLAENEDFVQSGS</sequence>
<protein>
    <submittedName>
        <fullName evidence="1">Uncharacterized protein</fullName>
    </submittedName>
</protein>
<keyword evidence="2" id="KW-1185">Reference proteome</keyword>
<dbReference type="Proteomes" id="UP000621560">
    <property type="component" value="Unassembled WGS sequence"/>
</dbReference>
<comment type="caution">
    <text evidence="1">The sequence shown here is derived from an EMBL/GenBank/DDBJ whole genome shotgun (WGS) entry which is preliminary data.</text>
</comment>
<gene>
    <name evidence="1" type="ORF">IDH44_13905</name>
</gene>
<name>A0A927BVU7_9BACL</name>
<dbReference type="AlphaFoldDB" id="A0A927BVU7"/>
<evidence type="ECO:0000313" key="1">
    <source>
        <dbReference type="EMBL" id="MBD2846293.1"/>
    </source>
</evidence>
<accession>A0A927BVU7</accession>
<dbReference type="RefSeq" id="WP_190918591.1">
    <property type="nucleotide sequence ID" value="NZ_JACXIZ010000022.1"/>
</dbReference>
<evidence type="ECO:0000313" key="2">
    <source>
        <dbReference type="Proteomes" id="UP000621560"/>
    </source>
</evidence>
<reference evidence="1" key="1">
    <citation type="submission" date="2020-09" db="EMBL/GenBank/DDBJ databases">
        <title>A novel bacterium of genus Paenibacillus, isolated from South China Sea.</title>
        <authorList>
            <person name="Huang H."/>
            <person name="Mo K."/>
            <person name="Hu Y."/>
        </authorList>
    </citation>
    <scope>NUCLEOTIDE SEQUENCE</scope>
    <source>
        <strain evidence="1">IB182496</strain>
    </source>
</reference>
<proteinExistence type="predicted"/>